<feature type="domain" description="DUF4139" evidence="2">
    <location>
        <begin position="202"/>
        <end position="522"/>
    </location>
</feature>
<evidence type="ECO:0000256" key="1">
    <source>
        <dbReference type="SAM" id="Coils"/>
    </source>
</evidence>
<dbReference type="InterPro" id="IPR011935">
    <property type="entry name" value="CHP02231"/>
</dbReference>
<reference evidence="4 5" key="1">
    <citation type="submission" date="2013-11" db="EMBL/GenBank/DDBJ databases">
        <title>Single cell genomics of uncultured Tannerella BU063 (oral taxon 286).</title>
        <authorList>
            <person name="Beall C.J."/>
            <person name="Campbell A.G."/>
            <person name="Griffen A.L."/>
            <person name="Podar M."/>
            <person name="Leys E.J."/>
        </authorList>
    </citation>
    <scope>NUCLEOTIDE SEQUENCE [LARGE SCALE GENOMIC DNA]</scope>
    <source>
        <strain evidence="4">Cell 2</strain>
    </source>
</reference>
<evidence type="ECO:0000259" key="2">
    <source>
        <dbReference type="Pfam" id="PF13598"/>
    </source>
</evidence>
<evidence type="ECO:0000259" key="3">
    <source>
        <dbReference type="Pfam" id="PF13600"/>
    </source>
</evidence>
<comment type="caution">
    <text evidence="4">The sequence shown here is derived from an EMBL/GenBank/DDBJ whole genome shotgun (WGS) entry which is preliminary data.</text>
</comment>
<dbReference type="NCBIfam" id="TIGR02231">
    <property type="entry name" value="mucoidy inhibitor MuiA family protein"/>
    <property type="match status" value="1"/>
</dbReference>
<dbReference type="InterPro" id="IPR037291">
    <property type="entry name" value="DUF4139"/>
</dbReference>
<gene>
    <name evidence="4" type="ORF">N425_13375</name>
</gene>
<evidence type="ECO:0000313" key="4">
    <source>
        <dbReference type="EMBL" id="ETK00865.1"/>
    </source>
</evidence>
<dbReference type="PANTHER" id="PTHR31005:SF8">
    <property type="entry name" value="DUF4139 DOMAIN-CONTAINING PROTEIN"/>
    <property type="match status" value="1"/>
</dbReference>
<name>W2C104_9BACT</name>
<dbReference type="Pfam" id="PF13598">
    <property type="entry name" value="DUF4139"/>
    <property type="match status" value="1"/>
</dbReference>
<dbReference type="PANTHER" id="PTHR31005">
    <property type="entry name" value="DUF4139 DOMAIN-CONTAINING PROTEIN"/>
    <property type="match status" value="1"/>
</dbReference>
<proteinExistence type="predicted"/>
<accession>W2C104</accession>
<dbReference type="Pfam" id="PF13600">
    <property type="entry name" value="DUF4140"/>
    <property type="match status" value="1"/>
</dbReference>
<protein>
    <recommendedName>
        <fullName evidence="6">Mucoidy inhibitor MuiA family protein</fullName>
    </recommendedName>
</protein>
<dbReference type="Proteomes" id="UP000018837">
    <property type="component" value="Unassembled WGS sequence"/>
</dbReference>
<feature type="domain" description="DUF4140" evidence="3">
    <location>
        <begin position="19"/>
        <end position="117"/>
    </location>
</feature>
<evidence type="ECO:0000313" key="5">
    <source>
        <dbReference type="Proteomes" id="UP000018837"/>
    </source>
</evidence>
<dbReference type="InterPro" id="IPR025554">
    <property type="entry name" value="DUF4140"/>
</dbReference>
<keyword evidence="1" id="KW-0175">Coiled coil</keyword>
<evidence type="ECO:0008006" key="6">
    <source>
        <dbReference type="Google" id="ProtNLM"/>
    </source>
</evidence>
<dbReference type="PATRIC" id="fig|1411148.3.peg.2244"/>
<sequence length="528" mass="58569">MDALAGGEPKSAPAKLNEATVFYRGAVLEHTASVTLDKGDNEVWIEGLSSGIDESSLRIGMSGGALITAYEYVPRHQTDKAADAGTQRMLDSLRTYENKLRQIGIETKTNEQMLKLLETGMTQKMATPSERGVSLDELSRSMDYYKTKMMAIENELIRLREEKKTCEATVKRLSQQLAEAGHNAGALRLNVTAPVAGAVRVAVSYCTFAASWTPYYSINVESPEKPIRIVQKAKVKQTTGVDWKQVKLTLSTGSPNNGRVAPLFNTWFLRENPPMMLAEMTVQNAYSMKARSVAKAEADMAVEDMAEAKPMEMSLDDHVIVSDNSAVATIYAIDLPYTIPGNGKEQNIDLRTQEAAADYYYYAAPKLDTDAYLLAEIKESDKLDLPSGSAQITYDGVYLGETYIDNAEALKKLTLTLGTDKRITIRREKVKDFSAKKAFGSDTRQVFAYTISVKNNRKRDVRLTLKDQYPISTQKNIEVELLKDTTTPTTNNTETGVVTWNVTLKAGEARTFTFSYSVKYPKGMDLDL</sequence>
<organism evidence="4 5">
    <name type="scientific">Tannerella sp. oral taxon BU063 isolate Cell 2</name>
    <dbReference type="NCBI Taxonomy" id="1411148"/>
    <lineage>
        <taxon>Bacteria</taxon>
        <taxon>Pseudomonadati</taxon>
        <taxon>Bacteroidota</taxon>
        <taxon>Bacteroidia</taxon>
        <taxon>Bacteroidales</taxon>
        <taxon>Tannerellaceae</taxon>
        <taxon>Tannerella</taxon>
    </lineage>
</organism>
<feature type="coiled-coil region" evidence="1">
    <location>
        <begin position="135"/>
        <end position="176"/>
    </location>
</feature>
<dbReference type="AlphaFoldDB" id="W2C104"/>
<dbReference type="EMBL" id="AYUF01000495">
    <property type="protein sequence ID" value="ETK00865.1"/>
    <property type="molecule type" value="Genomic_DNA"/>
</dbReference>